<keyword evidence="2" id="KW-1003">Cell membrane</keyword>
<proteinExistence type="predicted"/>
<dbReference type="InterPro" id="IPR050250">
    <property type="entry name" value="Macrolide_Exporter_MacB"/>
</dbReference>
<feature type="transmembrane region" description="Helical" evidence="6">
    <location>
        <begin position="429"/>
        <end position="452"/>
    </location>
</feature>
<dbReference type="PANTHER" id="PTHR30572">
    <property type="entry name" value="MEMBRANE COMPONENT OF TRANSPORTER-RELATED"/>
    <property type="match status" value="1"/>
</dbReference>
<dbReference type="Proteomes" id="UP000284243">
    <property type="component" value="Unassembled WGS sequence"/>
</dbReference>
<dbReference type="PANTHER" id="PTHR30572:SF18">
    <property type="entry name" value="ABC-TYPE MACROLIDE FAMILY EXPORT SYSTEM PERMEASE COMPONENT 2"/>
    <property type="match status" value="1"/>
</dbReference>
<feature type="transmembrane region" description="Helical" evidence="6">
    <location>
        <begin position="657"/>
        <end position="681"/>
    </location>
</feature>
<gene>
    <name evidence="9" type="ORF">DWW57_01455</name>
</gene>
<sequence>MFSISLKMIFRSWARNKIYFVISMLSLIIGLTCSVLLIGFVANEYNIAHVVKGGGQWYLLQEQNVYYSNEEVMANHTLNGGRAVAIQRSFPEVEDICVCHDDHKQIKKNSGETIPYAAIYAVTPNFADLFQPELLAGDLKETLRDPSGVAVTRSFARKNFGRENILGETLLLVGYSQYLKDGRLQNVEEEKVYMVKAIVDDKSKSYLQYDLLIHLPESDYALTRVSWMNSYYSFLKLGKEGRKDKLEKKLNQDETYRKQYDIQGKQQLRPLSQVYFSGDQQIGFIKSRDRVALYLAGSIAIAILVIACFNYINISMTKSLQRLKNTNQQMIFGATGQEIRGQLIAETSIQAAIALVIAVLLIKGCLPAFNRFMKADLVLSDLVEGISGGLMLILLVIVILGPSLYIFSRIGKNSLNDMMKTGLVQRPKLVTGMVVAQFVISVVLVVMVLGIAQQMDYVGHVRPDSDRILSLYANHPEGGQWKQFTGQLQVIPEVEDYTSSDILSYGAFSARGISAMIMGGDERFLPFFGLKLVKGKGFSPSAPNDAVLVNEAFVKKMAIQEPVNYRLVCNGEHLIVGVVEDFVIDNLSRQIQPLLIEYNSTSYNTLVKIKEGSMSVAIQKIKELWKKISGDEEGLKFRTMAGMYEDLHQEEQRVLQMVVLFSWISLFLTALGLFGLAWYSVESRMKEIGLRKINGATQRQVVGLLCIRFIKWIAIALAIGLPMALYLIEQWRMQYVFRPQLTVWIFIAAAFIVLAVGILTVIWQSWKAARVNPAKIIKMD</sequence>
<dbReference type="AlphaFoldDB" id="A0A412TZ74"/>
<dbReference type="InterPro" id="IPR003838">
    <property type="entry name" value="ABC3_permease_C"/>
</dbReference>
<name>A0A412TZ74_9BACT</name>
<feature type="domain" description="MacB-like periplasmic core" evidence="8">
    <location>
        <begin position="439"/>
        <end position="613"/>
    </location>
</feature>
<feature type="transmembrane region" description="Helical" evidence="6">
    <location>
        <begin position="701"/>
        <end position="721"/>
    </location>
</feature>
<reference evidence="9 10" key="1">
    <citation type="submission" date="2018-08" db="EMBL/GenBank/DDBJ databases">
        <title>A genome reference for cultivated species of the human gut microbiota.</title>
        <authorList>
            <person name="Zou Y."/>
            <person name="Xue W."/>
            <person name="Luo G."/>
        </authorList>
    </citation>
    <scope>NUCLEOTIDE SEQUENCE [LARGE SCALE GENOMIC DNA]</scope>
    <source>
        <strain evidence="9 10">AF16-14</strain>
    </source>
</reference>
<feature type="domain" description="ABC3 transporter permease C-terminal" evidence="7">
    <location>
        <begin position="660"/>
        <end position="773"/>
    </location>
</feature>
<keyword evidence="5 6" id="KW-0472">Membrane</keyword>
<dbReference type="EMBL" id="QRYC01000001">
    <property type="protein sequence ID" value="RGU59082.1"/>
    <property type="molecule type" value="Genomic_DNA"/>
</dbReference>
<keyword evidence="4 6" id="KW-1133">Transmembrane helix</keyword>
<feature type="transmembrane region" description="Helical" evidence="6">
    <location>
        <begin position="741"/>
        <end position="763"/>
    </location>
</feature>
<evidence type="ECO:0000256" key="2">
    <source>
        <dbReference type="ARBA" id="ARBA00022475"/>
    </source>
</evidence>
<evidence type="ECO:0000313" key="9">
    <source>
        <dbReference type="EMBL" id="RGU59082.1"/>
    </source>
</evidence>
<comment type="caution">
    <text evidence="9">The sequence shown here is derived from an EMBL/GenBank/DDBJ whole genome shotgun (WGS) entry which is preliminary data.</text>
</comment>
<evidence type="ECO:0000259" key="7">
    <source>
        <dbReference type="Pfam" id="PF02687"/>
    </source>
</evidence>
<feature type="transmembrane region" description="Helical" evidence="6">
    <location>
        <begin position="291"/>
        <end position="312"/>
    </location>
</feature>
<organism evidence="9 10">
    <name type="scientific">Odoribacter splanchnicus</name>
    <dbReference type="NCBI Taxonomy" id="28118"/>
    <lineage>
        <taxon>Bacteria</taxon>
        <taxon>Pseudomonadati</taxon>
        <taxon>Bacteroidota</taxon>
        <taxon>Bacteroidia</taxon>
        <taxon>Bacteroidales</taxon>
        <taxon>Odoribacteraceae</taxon>
        <taxon>Odoribacter</taxon>
    </lineage>
</organism>
<evidence type="ECO:0000259" key="8">
    <source>
        <dbReference type="Pfam" id="PF12704"/>
    </source>
</evidence>
<accession>A0A412TZ74</accession>
<dbReference type="Pfam" id="PF12704">
    <property type="entry name" value="MacB_PCD"/>
    <property type="match status" value="2"/>
</dbReference>
<evidence type="ECO:0000256" key="3">
    <source>
        <dbReference type="ARBA" id="ARBA00022692"/>
    </source>
</evidence>
<protein>
    <submittedName>
        <fullName evidence="9">ABC transporter permease</fullName>
    </submittedName>
</protein>
<dbReference type="InterPro" id="IPR025857">
    <property type="entry name" value="MacB_PCD"/>
</dbReference>
<feature type="transmembrane region" description="Helical" evidence="6">
    <location>
        <begin position="349"/>
        <end position="369"/>
    </location>
</feature>
<dbReference type="Pfam" id="PF02687">
    <property type="entry name" value="FtsX"/>
    <property type="match status" value="1"/>
</dbReference>
<keyword evidence="3 6" id="KW-0812">Transmembrane</keyword>
<evidence type="ECO:0000256" key="6">
    <source>
        <dbReference type="SAM" id="Phobius"/>
    </source>
</evidence>
<evidence type="ECO:0000256" key="4">
    <source>
        <dbReference type="ARBA" id="ARBA00022989"/>
    </source>
</evidence>
<evidence type="ECO:0000256" key="5">
    <source>
        <dbReference type="ARBA" id="ARBA00023136"/>
    </source>
</evidence>
<evidence type="ECO:0000256" key="1">
    <source>
        <dbReference type="ARBA" id="ARBA00004651"/>
    </source>
</evidence>
<dbReference type="GO" id="GO:0022857">
    <property type="term" value="F:transmembrane transporter activity"/>
    <property type="evidence" value="ECO:0007669"/>
    <property type="project" value="TreeGrafter"/>
</dbReference>
<feature type="domain" description="MacB-like periplasmic core" evidence="8">
    <location>
        <begin position="21"/>
        <end position="216"/>
    </location>
</feature>
<evidence type="ECO:0000313" key="10">
    <source>
        <dbReference type="Proteomes" id="UP000284243"/>
    </source>
</evidence>
<feature type="transmembrane region" description="Helical" evidence="6">
    <location>
        <begin position="20"/>
        <end position="42"/>
    </location>
</feature>
<comment type="subcellular location">
    <subcellularLocation>
        <location evidence="1">Cell membrane</location>
        <topology evidence="1">Multi-pass membrane protein</topology>
    </subcellularLocation>
</comment>
<feature type="transmembrane region" description="Helical" evidence="6">
    <location>
        <begin position="389"/>
        <end position="408"/>
    </location>
</feature>
<dbReference type="GO" id="GO:0005886">
    <property type="term" value="C:plasma membrane"/>
    <property type="evidence" value="ECO:0007669"/>
    <property type="project" value="UniProtKB-SubCell"/>
</dbReference>